<keyword evidence="2" id="KW-1185">Reference proteome</keyword>
<gene>
    <name evidence="1" type="ORF">F4553_002920</name>
</gene>
<proteinExistence type="predicted"/>
<accession>A0A841BRV7</accession>
<dbReference type="Gene3D" id="6.20.20.10">
    <property type="match status" value="1"/>
</dbReference>
<dbReference type="EMBL" id="JACHMN010000002">
    <property type="protein sequence ID" value="MBB5869541.1"/>
    <property type="molecule type" value="Genomic_DNA"/>
</dbReference>
<protein>
    <submittedName>
        <fullName evidence="1">Uncharacterized protein</fullName>
    </submittedName>
</protein>
<name>A0A841BRV7_9ACTN</name>
<dbReference type="SUPFAM" id="SSF57938">
    <property type="entry name" value="DnaJ/Hsp40 cysteine-rich domain"/>
    <property type="match status" value="1"/>
</dbReference>
<reference evidence="1 2" key="1">
    <citation type="submission" date="2020-08" db="EMBL/GenBank/DDBJ databases">
        <title>Sequencing the genomes of 1000 actinobacteria strains.</title>
        <authorList>
            <person name="Klenk H.-P."/>
        </authorList>
    </citation>
    <scope>NUCLEOTIDE SEQUENCE [LARGE SCALE GENOMIC DNA]</scope>
    <source>
        <strain evidence="1 2">DSM 45362</strain>
    </source>
</reference>
<dbReference type="Proteomes" id="UP000587527">
    <property type="component" value="Unassembled WGS sequence"/>
</dbReference>
<sequence>MTDQAPVLRTCGFCRGTGERNDIDCMACHGAGLVWVPVPDAGLEDDDWLPQNQQEQP</sequence>
<evidence type="ECO:0000313" key="2">
    <source>
        <dbReference type="Proteomes" id="UP000587527"/>
    </source>
</evidence>
<dbReference type="AlphaFoldDB" id="A0A841BRV7"/>
<dbReference type="InterPro" id="IPR036410">
    <property type="entry name" value="HSP_DnaJ_Cys-rich_dom_sf"/>
</dbReference>
<dbReference type="RefSeq" id="WP_184836222.1">
    <property type="nucleotide sequence ID" value="NZ_JACHMN010000002.1"/>
</dbReference>
<evidence type="ECO:0000313" key="1">
    <source>
        <dbReference type="EMBL" id="MBB5869541.1"/>
    </source>
</evidence>
<comment type="caution">
    <text evidence="1">The sequence shown here is derived from an EMBL/GenBank/DDBJ whole genome shotgun (WGS) entry which is preliminary data.</text>
</comment>
<organism evidence="1 2">
    <name type="scientific">Allocatelliglobosispora scoriae</name>
    <dbReference type="NCBI Taxonomy" id="643052"/>
    <lineage>
        <taxon>Bacteria</taxon>
        <taxon>Bacillati</taxon>
        <taxon>Actinomycetota</taxon>
        <taxon>Actinomycetes</taxon>
        <taxon>Micromonosporales</taxon>
        <taxon>Micromonosporaceae</taxon>
        <taxon>Allocatelliglobosispora</taxon>
    </lineage>
</organism>